<protein>
    <submittedName>
        <fullName evidence="2">Uncharacterized protein</fullName>
    </submittedName>
</protein>
<keyword evidence="3" id="KW-1185">Reference proteome</keyword>
<comment type="caution">
    <text evidence="2">The sequence shown here is derived from an EMBL/GenBank/DDBJ whole genome shotgun (WGS) entry which is preliminary data.</text>
</comment>
<reference evidence="2 3" key="1">
    <citation type="submission" date="2024-08" db="EMBL/GenBank/DDBJ databases">
        <authorList>
            <person name="Cucini C."/>
            <person name="Frati F."/>
        </authorList>
    </citation>
    <scope>NUCLEOTIDE SEQUENCE [LARGE SCALE GENOMIC DNA]</scope>
</reference>
<proteinExistence type="predicted"/>
<dbReference type="EMBL" id="CAXLJM020000032">
    <property type="protein sequence ID" value="CAL8100037.1"/>
    <property type="molecule type" value="Genomic_DNA"/>
</dbReference>
<evidence type="ECO:0000313" key="3">
    <source>
        <dbReference type="Proteomes" id="UP001642540"/>
    </source>
</evidence>
<dbReference type="Proteomes" id="UP001642540">
    <property type="component" value="Unassembled WGS sequence"/>
</dbReference>
<feature type="compositionally biased region" description="Pro residues" evidence="1">
    <location>
        <begin position="65"/>
        <end position="97"/>
    </location>
</feature>
<feature type="compositionally biased region" description="Polar residues" evidence="1">
    <location>
        <begin position="51"/>
        <end position="61"/>
    </location>
</feature>
<sequence>MSGLRKRILSEIKTNSAEPTRSPKRQFNDTTTCSPTPPSSPTESHPENIAPTLQSSPTDSHPQTIAPPRPTPLPPTPPPLPPIPPPPPPPPPLPQPSSAPSNVSMRPQIITVSFFGNENCVDESLPLTEEEEKAFYRGKHLFSDLIRLAGNGSICDLSNQWRSKQFWNADDVDEVST</sequence>
<organism evidence="2 3">
    <name type="scientific">Orchesella dallaii</name>
    <dbReference type="NCBI Taxonomy" id="48710"/>
    <lineage>
        <taxon>Eukaryota</taxon>
        <taxon>Metazoa</taxon>
        <taxon>Ecdysozoa</taxon>
        <taxon>Arthropoda</taxon>
        <taxon>Hexapoda</taxon>
        <taxon>Collembola</taxon>
        <taxon>Entomobryomorpha</taxon>
        <taxon>Entomobryoidea</taxon>
        <taxon>Orchesellidae</taxon>
        <taxon>Orchesellinae</taxon>
        <taxon>Orchesella</taxon>
    </lineage>
</organism>
<name>A0ABP1QEF8_9HEXA</name>
<accession>A0ABP1QEF8</accession>
<evidence type="ECO:0000256" key="1">
    <source>
        <dbReference type="SAM" id="MobiDB-lite"/>
    </source>
</evidence>
<feature type="region of interest" description="Disordered" evidence="1">
    <location>
        <begin position="1"/>
        <end position="105"/>
    </location>
</feature>
<gene>
    <name evidence="2" type="ORF">ODALV1_LOCUS10420</name>
</gene>
<evidence type="ECO:0000313" key="2">
    <source>
        <dbReference type="EMBL" id="CAL8100037.1"/>
    </source>
</evidence>